<dbReference type="PANTHER" id="PTHR46006:SF7">
    <property type="entry name" value="DH DOMAIN-CONTAINING PROTEIN"/>
    <property type="match status" value="1"/>
</dbReference>
<dbReference type="InterPro" id="IPR000219">
    <property type="entry name" value="DH_dom"/>
</dbReference>
<dbReference type="InterPro" id="IPR051480">
    <property type="entry name" value="Endocytic_GEF_Adapter"/>
</dbReference>
<dbReference type="InterPro" id="IPR035899">
    <property type="entry name" value="DBL_dom_sf"/>
</dbReference>
<dbReference type="GO" id="GO:0005085">
    <property type="term" value="F:guanyl-nucleotide exchange factor activity"/>
    <property type="evidence" value="ECO:0007669"/>
    <property type="project" value="InterPro"/>
</dbReference>
<evidence type="ECO:0000259" key="5">
    <source>
        <dbReference type="PROSITE" id="PS50010"/>
    </source>
</evidence>
<dbReference type="OrthoDB" id="1716625at2759"/>
<dbReference type="PROSITE" id="PS50010">
    <property type="entry name" value="DH_2"/>
    <property type="match status" value="1"/>
</dbReference>
<proteinExistence type="predicted"/>
<name>A0A1Y1UCJ3_9TREE</name>
<keyword evidence="7" id="KW-1185">Reference proteome</keyword>
<dbReference type="RefSeq" id="XP_021869437.1">
    <property type="nucleotide sequence ID" value="XM_022013538.1"/>
</dbReference>
<dbReference type="EMBL" id="NBSH01000011">
    <property type="protein sequence ID" value="ORX35247.1"/>
    <property type="molecule type" value="Genomic_DNA"/>
</dbReference>
<feature type="coiled-coil region" evidence="3">
    <location>
        <begin position="340"/>
        <end position="367"/>
    </location>
</feature>
<dbReference type="SUPFAM" id="SSF48065">
    <property type="entry name" value="DBL homology domain (DH-domain)"/>
    <property type="match status" value="1"/>
</dbReference>
<evidence type="ECO:0000313" key="6">
    <source>
        <dbReference type="EMBL" id="ORX35247.1"/>
    </source>
</evidence>
<keyword evidence="3" id="KW-0175">Coiled coil</keyword>
<evidence type="ECO:0000256" key="4">
    <source>
        <dbReference type="SAM" id="MobiDB-lite"/>
    </source>
</evidence>
<comment type="subcellular location">
    <subcellularLocation>
        <location evidence="1">Cytoplasm</location>
    </subcellularLocation>
</comment>
<protein>
    <submittedName>
        <fullName evidence="6">Dbl homology domain-containing protein</fullName>
    </submittedName>
</protein>
<evidence type="ECO:0000313" key="7">
    <source>
        <dbReference type="Proteomes" id="UP000193218"/>
    </source>
</evidence>
<evidence type="ECO:0000256" key="3">
    <source>
        <dbReference type="SAM" id="Coils"/>
    </source>
</evidence>
<keyword evidence="2" id="KW-0963">Cytoplasm</keyword>
<organism evidence="6 7">
    <name type="scientific">Kockovaella imperatae</name>
    <dbReference type="NCBI Taxonomy" id="4999"/>
    <lineage>
        <taxon>Eukaryota</taxon>
        <taxon>Fungi</taxon>
        <taxon>Dikarya</taxon>
        <taxon>Basidiomycota</taxon>
        <taxon>Agaricomycotina</taxon>
        <taxon>Tremellomycetes</taxon>
        <taxon>Tremellales</taxon>
        <taxon>Cuniculitremaceae</taxon>
        <taxon>Kockovaella</taxon>
    </lineage>
</organism>
<dbReference type="AlphaFoldDB" id="A0A1Y1UCJ3"/>
<gene>
    <name evidence="6" type="ORF">BD324DRAFT_582027</name>
</gene>
<feature type="domain" description="DH" evidence="5">
    <location>
        <begin position="209"/>
        <end position="360"/>
    </location>
</feature>
<dbReference type="STRING" id="4999.A0A1Y1UCJ3"/>
<dbReference type="InParanoid" id="A0A1Y1UCJ3"/>
<dbReference type="GO" id="GO:0035025">
    <property type="term" value="P:positive regulation of Rho protein signal transduction"/>
    <property type="evidence" value="ECO:0007669"/>
    <property type="project" value="TreeGrafter"/>
</dbReference>
<dbReference type="GeneID" id="33555346"/>
<reference evidence="6 7" key="1">
    <citation type="submission" date="2017-03" db="EMBL/GenBank/DDBJ databases">
        <title>Widespread Adenine N6-methylation of Active Genes in Fungi.</title>
        <authorList>
            <consortium name="DOE Joint Genome Institute"/>
            <person name="Mondo S.J."/>
            <person name="Dannebaum R.O."/>
            <person name="Kuo R.C."/>
            <person name="Louie K.B."/>
            <person name="Bewick A.J."/>
            <person name="Labutti K."/>
            <person name="Haridas S."/>
            <person name="Kuo A."/>
            <person name="Salamov A."/>
            <person name="Ahrendt S.R."/>
            <person name="Lau R."/>
            <person name="Bowen B.P."/>
            <person name="Lipzen A."/>
            <person name="Sullivan W."/>
            <person name="Andreopoulos W.B."/>
            <person name="Clum A."/>
            <person name="Lindquist E."/>
            <person name="Daum C."/>
            <person name="Northen T.R."/>
            <person name="Ramamoorthy G."/>
            <person name="Schmitz R.J."/>
            <person name="Gryganskyi A."/>
            <person name="Culley D."/>
            <person name="Magnuson J."/>
            <person name="James T.Y."/>
            <person name="O'Malley M.A."/>
            <person name="Stajich J.E."/>
            <person name="Spatafora J.W."/>
            <person name="Visel A."/>
            <person name="Grigoriev I.V."/>
        </authorList>
    </citation>
    <scope>NUCLEOTIDE SEQUENCE [LARGE SCALE GENOMIC DNA]</scope>
    <source>
        <strain evidence="6 7">NRRL Y-17943</strain>
    </source>
</reference>
<dbReference type="GO" id="GO:0005737">
    <property type="term" value="C:cytoplasm"/>
    <property type="evidence" value="ECO:0007669"/>
    <property type="project" value="UniProtKB-SubCell"/>
</dbReference>
<sequence length="515" mass="56540">MGDCQLGRKVSFCHAVIFKVHHLFRYVQELIKLNETFCQHLLPASATSPSLSLFDLNSTLARTLSPNASPAPGSPAESFDHLPIAARYASPSLSHSPQPPSSARINAYHALTLGGPPHSGANRKASSNTLNASARAHQSLPPPPRSTSAGHHSINPRVSYHPGLGAGKLYKFGESSRIPSSSSASSFVPGKNHLPEDLEKVLLAVAGGILEGHIKLAAALRKRYENQYPLVRSLADVFTAHSYILREYATYVLHLEKALSQVDAALATFTQSMSRRSSRRLEDTDFGRLGKLLMALEELAAERGESGLVISLSKPFQRLLKYPLLFQNLLFNTDPSLKEYEATLNMVDEVEEIVRSIEDEKASSEEREKTRDVWARIEGLERDKLLMAPKPNRLLVGETSVSGVDGAQADPATKSKKSFRRLSDILKGSGQMSDLWIVRFSDVSLVCERTGLTHLPLSGVKSHSGRSDSLPEINGRSKYATAGKRSASIKARNLYRFIKVHEWHLRPKEATSEGV</sequence>
<evidence type="ECO:0000256" key="1">
    <source>
        <dbReference type="ARBA" id="ARBA00004496"/>
    </source>
</evidence>
<dbReference type="Proteomes" id="UP000193218">
    <property type="component" value="Unassembled WGS sequence"/>
</dbReference>
<comment type="caution">
    <text evidence="6">The sequence shown here is derived from an EMBL/GenBank/DDBJ whole genome shotgun (WGS) entry which is preliminary data.</text>
</comment>
<dbReference type="Pfam" id="PF00621">
    <property type="entry name" value="RhoGEF"/>
    <property type="match status" value="1"/>
</dbReference>
<evidence type="ECO:0000256" key="2">
    <source>
        <dbReference type="ARBA" id="ARBA00022490"/>
    </source>
</evidence>
<dbReference type="PANTHER" id="PTHR46006">
    <property type="entry name" value="RHO GUANINE NUCLEOTIDE EXCHANGE FACTOR AT 64C, ISOFORM A"/>
    <property type="match status" value="1"/>
</dbReference>
<feature type="region of interest" description="Disordered" evidence="4">
    <location>
        <begin position="111"/>
        <end position="160"/>
    </location>
</feature>
<dbReference type="Gene3D" id="1.20.900.10">
    <property type="entry name" value="Dbl homology (DH) domain"/>
    <property type="match status" value="1"/>
</dbReference>
<accession>A0A1Y1UCJ3</accession>